<dbReference type="InterPro" id="IPR013210">
    <property type="entry name" value="LRR_N_plant-typ"/>
</dbReference>
<keyword evidence="8" id="KW-0675">Receptor</keyword>
<keyword evidence="5" id="KW-0677">Repeat</keyword>
<evidence type="ECO:0000256" key="1">
    <source>
        <dbReference type="ARBA" id="ARBA00004479"/>
    </source>
</evidence>
<comment type="caution">
    <text evidence="11">The sequence shown here is derived from an EMBL/GenBank/DDBJ whole genome shotgun (WGS) entry which is preliminary data.</text>
</comment>
<name>A0AAV5MEL7_9ROSI</name>
<evidence type="ECO:0000256" key="4">
    <source>
        <dbReference type="ARBA" id="ARBA00022729"/>
    </source>
</evidence>
<protein>
    <recommendedName>
        <fullName evidence="10">Leucine-rich repeat-containing N-terminal plant-type domain-containing protein</fullName>
    </recommendedName>
</protein>
<keyword evidence="9" id="KW-0325">Glycoprotein</keyword>
<evidence type="ECO:0000256" key="2">
    <source>
        <dbReference type="ARBA" id="ARBA00022614"/>
    </source>
</evidence>
<keyword evidence="3" id="KW-0812">Transmembrane</keyword>
<evidence type="ECO:0000259" key="10">
    <source>
        <dbReference type="Pfam" id="PF08263"/>
    </source>
</evidence>
<dbReference type="InterPro" id="IPR032675">
    <property type="entry name" value="LRR_dom_sf"/>
</dbReference>
<gene>
    <name evidence="11" type="ORF">SLEP1_g54762</name>
</gene>
<evidence type="ECO:0000256" key="6">
    <source>
        <dbReference type="ARBA" id="ARBA00022989"/>
    </source>
</evidence>
<evidence type="ECO:0000256" key="9">
    <source>
        <dbReference type="ARBA" id="ARBA00023180"/>
    </source>
</evidence>
<dbReference type="Pfam" id="PF08263">
    <property type="entry name" value="LRRNT_2"/>
    <property type="match status" value="1"/>
</dbReference>
<sequence length="187" mass="21538">MKMNFGKNLNPLLLPDCKNIQLVTLEPNEEGASSEFKDLMFSCEVKFQAVHISRRVPKLRQQNQMIRRAVGLNSTAGDHEVRCIERKRQVLLAFNQRLVDDYGVLSSWGSEEEKRDCCKWRGVQCSKATRRVIELILQDCSLRGGHLLSQLGNLTNSPNKWYQSSWFNLGVTKYLRMDLVEKVHGKV</sequence>
<accession>A0AAV5MEL7</accession>
<evidence type="ECO:0000313" key="12">
    <source>
        <dbReference type="Proteomes" id="UP001054252"/>
    </source>
</evidence>
<evidence type="ECO:0000256" key="7">
    <source>
        <dbReference type="ARBA" id="ARBA00023136"/>
    </source>
</evidence>
<evidence type="ECO:0000256" key="3">
    <source>
        <dbReference type="ARBA" id="ARBA00022692"/>
    </source>
</evidence>
<evidence type="ECO:0000313" key="11">
    <source>
        <dbReference type="EMBL" id="GKV47912.1"/>
    </source>
</evidence>
<dbReference type="EMBL" id="BPVZ01000240">
    <property type="protein sequence ID" value="GKV47912.1"/>
    <property type="molecule type" value="Genomic_DNA"/>
</dbReference>
<dbReference type="Gene3D" id="3.80.10.10">
    <property type="entry name" value="Ribonuclease Inhibitor"/>
    <property type="match status" value="1"/>
</dbReference>
<organism evidence="11 12">
    <name type="scientific">Rubroshorea leprosula</name>
    <dbReference type="NCBI Taxonomy" id="152421"/>
    <lineage>
        <taxon>Eukaryota</taxon>
        <taxon>Viridiplantae</taxon>
        <taxon>Streptophyta</taxon>
        <taxon>Embryophyta</taxon>
        <taxon>Tracheophyta</taxon>
        <taxon>Spermatophyta</taxon>
        <taxon>Magnoliopsida</taxon>
        <taxon>eudicotyledons</taxon>
        <taxon>Gunneridae</taxon>
        <taxon>Pentapetalae</taxon>
        <taxon>rosids</taxon>
        <taxon>malvids</taxon>
        <taxon>Malvales</taxon>
        <taxon>Dipterocarpaceae</taxon>
        <taxon>Rubroshorea</taxon>
    </lineage>
</organism>
<keyword evidence="6" id="KW-1133">Transmembrane helix</keyword>
<keyword evidence="2" id="KW-0433">Leucine-rich repeat</keyword>
<dbReference type="GO" id="GO:0016020">
    <property type="term" value="C:membrane"/>
    <property type="evidence" value="ECO:0007669"/>
    <property type="project" value="UniProtKB-SubCell"/>
</dbReference>
<feature type="domain" description="Leucine-rich repeat-containing N-terminal plant-type" evidence="10">
    <location>
        <begin position="88"/>
        <end position="126"/>
    </location>
</feature>
<evidence type="ECO:0000256" key="8">
    <source>
        <dbReference type="ARBA" id="ARBA00023170"/>
    </source>
</evidence>
<keyword evidence="4" id="KW-0732">Signal</keyword>
<dbReference type="Proteomes" id="UP001054252">
    <property type="component" value="Unassembled WGS sequence"/>
</dbReference>
<dbReference type="PANTHER" id="PTHR48063:SF101">
    <property type="entry name" value="LRR RECEPTOR-LIKE SERINE_THREONINE-PROTEIN KINASE FLS2"/>
    <property type="match status" value="1"/>
</dbReference>
<keyword evidence="12" id="KW-1185">Reference proteome</keyword>
<evidence type="ECO:0000256" key="5">
    <source>
        <dbReference type="ARBA" id="ARBA00022737"/>
    </source>
</evidence>
<comment type="subcellular location">
    <subcellularLocation>
        <location evidence="1">Membrane</location>
        <topology evidence="1">Single-pass type I membrane protein</topology>
    </subcellularLocation>
</comment>
<dbReference type="PANTHER" id="PTHR48063">
    <property type="entry name" value="LRR RECEPTOR-LIKE KINASE"/>
    <property type="match status" value="1"/>
</dbReference>
<proteinExistence type="predicted"/>
<keyword evidence="7" id="KW-0472">Membrane</keyword>
<dbReference type="InterPro" id="IPR046956">
    <property type="entry name" value="RLP23-like"/>
</dbReference>
<dbReference type="AlphaFoldDB" id="A0AAV5MEL7"/>
<reference evidence="11 12" key="1">
    <citation type="journal article" date="2021" name="Commun. Biol.">
        <title>The genome of Shorea leprosula (Dipterocarpaceae) highlights the ecological relevance of drought in aseasonal tropical rainforests.</title>
        <authorList>
            <person name="Ng K.K.S."/>
            <person name="Kobayashi M.J."/>
            <person name="Fawcett J.A."/>
            <person name="Hatakeyama M."/>
            <person name="Paape T."/>
            <person name="Ng C.H."/>
            <person name="Ang C.C."/>
            <person name="Tnah L.H."/>
            <person name="Lee C.T."/>
            <person name="Nishiyama T."/>
            <person name="Sese J."/>
            <person name="O'Brien M.J."/>
            <person name="Copetti D."/>
            <person name="Mohd Noor M.I."/>
            <person name="Ong R.C."/>
            <person name="Putra M."/>
            <person name="Sireger I.Z."/>
            <person name="Indrioko S."/>
            <person name="Kosugi Y."/>
            <person name="Izuno A."/>
            <person name="Isagi Y."/>
            <person name="Lee S.L."/>
            <person name="Shimizu K.K."/>
        </authorList>
    </citation>
    <scope>NUCLEOTIDE SEQUENCE [LARGE SCALE GENOMIC DNA]</scope>
    <source>
        <strain evidence="11">214</strain>
    </source>
</reference>